<name>A0A183CTU3_GLOPA</name>
<dbReference type="Gene3D" id="3.30.710.10">
    <property type="entry name" value="Potassium Channel Kv1.1, Chain A"/>
    <property type="match status" value="1"/>
</dbReference>
<dbReference type="PROSITE" id="PS50097">
    <property type="entry name" value="BTB"/>
    <property type="match status" value="1"/>
</dbReference>
<dbReference type="Pfam" id="PF00651">
    <property type="entry name" value="BTB"/>
    <property type="match status" value="1"/>
</dbReference>
<evidence type="ECO:0000313" key="2">
    <source>
        <dbReference type="Proteomes" id="UP000050741"/>
    </source>
</evidence>
<reference evidence="2" key="1">
    <citation type="submission" date="2014-05" db="EMBL/GenBank/DDBJ databases">
        <title>The genome and life-stage specific transcriptomes of Globodera pallida elucidate key aspects of plant parasitism by a cyst nematode.</title>
        <authorList>
            <person name="Cotton J.A."/>
            <person name="Lilley C.J."/>
            <person name="Jones L.M."/>
            <person name="Kikuchi T."/>
            <person name="Reid A.J."/>
            <person name="Thorpe P."/>
            <person name="Tsai I.J."/>
            <person name="Beasley H."/>
            <person name="Blok V."/>
            <person name="Cock P.J.A."/>
            <person name="Van den Akker S.E."/>
            <person name="Holroyd N."/>
            <person name="Hunt M."/>
            <person name="Mantelin S."/>
            <person name="Naghra H."/>
            <person name="Pain A."/>
            <person name="Palomares-Rius J.E."/>
            <person name="Zarowiecki M."/>
            <person name="Berriman M."/>
            <person name="Jones J.T."/>
            <person name="Urwin P.E."/>
        </authorList>
    </citation>
    <scope>NUCLEOTIDE SEQUENCE [LARGE SCALE GENOMIC DNA]</scope>
    <source>
        <strain evidence="2">Lindley</strain>
    </source>
</reference>
<evidence type="ECO:0000259" key="1">
    <source>
        <dbReference type="PROSITE" id="PS50097"/>
    </source>
</evidence>
<dbReference type="WBParaSite" id="GPLIN_001630100">
    <property type="protein sequence ID" value="GPLIN_001630100"/>
    <property type="gene ID" value="GPLIN_001630100"/>
</dbReference>
<dbReference type="GO" id="GO:0000932">
    <property type="term" value="C:P-body"/>
    <property type="evidence" value="ECO:0007669"/>
    <property type="project" value="TreeGrafter"/>
</dbReference>
<accession>A0A183CTU3</accession>
<evidence type="ECO:0000313" key="3">
    <source>
        <dbReference type="WBParaSite" id="GPLIN_001630100"/>
    </source>
</evidence>
<sequence>MKELLRTGDRADVHFLVGDKQKLVKAHKAILEKASKVFEAMFRFNEANEKAAAAAAAGTGSSKTIKPVKVPEVEVPEVKVPEVKVPDVEVEAFKVMLSFIYATDLSGLNGDNAMSVLYAANIYHLPKLVDSCLNFPIPELNSVFF</sequence>
<dbReference type="SUPFAM" id="SSF54695">
    <property type="entry name" value="POZ domain"/>
    <property type="match status" value="1"/>
</dbReference>
<dbReference type="GO" id="GO:0022008">
    <property type="term" value="P:neurogenesis"/>
    <property type="evidence" value="ECO:0007669"/>
    <property type="project" value="TreeGrafter"/>
</dbReference>
<organism evidence="2 3">
    <name type="scientific">Globodera pallida</name>
    <name type="common">Potato cyst nematode worm</name>
    <name type="synonym">Heterodera pallida</name>
    <dbReference type="NCBI Taxonomy" id="36090"/>
    <lineage>
        <taxon>Eukaryota</taxon>
        <taxon>Metazoa</taxon>
        <taxon>Ecdysozoa</taxon>
        <taxon>Nematoda</taxon>
        <taxon>Chromadorea</taxon>
        <taxon>Rhabditida</taxon>
        <taxon>Tylenchina</taxon>
        <taxon>Tylenchomorpha</taxon>
        <taxon>Tylenchoidea</taxon>
        <taxon>Heteroderidae</taxon>
        <taxon>Heteroderinae</taxon>
        <taxon>Globodera</taxon>
    </lineage>
</organism>
<dbReference type="PANTHER" id="PTHR45774">
    <property type="entry name" value="BTB/POZ DOMAIN-CONTAINING"/>
    <property type="match status" value="1"/>
</dbReference>
<dbReference type="SMART" id="SM00225">
    <property type="entry name" value="BTB"/>
    <property type="match status" value="1"/>
</dbReference>
<protein>
    <submittedName>
        <fullName evidence="3">BTB domain-containing protein</fullName>
    </submittedName>
</protein>
<dbReference type="InterPro" id="IPR000210">
    <property type="entry name" value="BTB/POZ_dom"/>
</dbReference>
<dbReference type="AlphaFoldDB" id="A0A183CTU3"/>
<reference evidence="3" key="2">
    <citation type="submission" date="2016-06" db="UniProtKB">
        <authorList>
            <consortium name="WormBaseParasite"/>
        </authorList>
    </citation>
    <scope>IDENTIFICATION</scope>
</reference>
<feature type="domain" description="BTB" evidence="1">
    <location>
        <begin position="11"/>
        <end position="106"/>
    </location>
</feature>
<keyword evidence="2" id="KW-1185">Reference proteome</keyword>
<dbReference type="Proteomes" id="UP000050741">
    <property type="component" value="Unassembled WGS sequence"/>
</dbReference>
<dbReference type="InterPro" id="IPR011333">
    <property type="entry name" value="SKP1/BTB/POZ_sf"/>
</dbReference>
<dbReference type="GO" id="GO:0005829">
    <property type="term" value="C:cytosol"/>
    <property type="evidence" value="ECO:0007669"/>
    <property type="project" value="TreeGrafter"/>
</dbReference>
<dbReference type="PANTHER" id="PTHR45774:SF3">
    <property type="entry name" value="BTB (POZ) DOMAIN-CONTAINING 2B-RELATED"/>
    <property type="match status" value="1"/>
</dbReference>
<proteinExistence type="predicted"/>